<name>A0ACD0NL51_9BASI</name>
<evidence type="ECO:0000313" key="2">
    <source>
        <dbReference type="Proteomes" id="UP000245626"/>
    </source>
</evidence>
<dbReference type="Proteomes" id="UP000245626">
    <property type="component" value="Unassembled WGS sequence"/>
</dbReference>
<dbReference type="EMBL" id="KZ820975">
    <property type="protein sequence ID" value="PWN46497.1"/>
    <property type="molecule type" value="Genomic_DNA"/>
</dbReference>
<protein>
    <submittedName>
        <fullName evidence="1">Uncharacterized protein</fullName>
    </submittedName>
</protein>
<reference evidence="1 2" key="1">
    <citation type="journal article" date="2018" name="Mol. Biol. Evol.">
        <title>Broad Genomic Sampling Reveals a Smut Pathogenic Ancestry of the Fungal Clade Ustilaginomycotina.</title>
        <authorList>
            <person name="Kijpornyongpan T."/>
            <person name="Mondo S.J."/>
            <person name="Barry K."/>
            <person name="Sandor L."/>
            <person name="Lee J."/>
            <person name="Lipzen A."/>
            <person name="Pangilinan J."/>
            <person name="LaButti K."/>
            <person name="Hainaut M."/>
            <person name="Henrissat B."/>
            <person name="Grigoriev I.V."/>
            <person name="Spatafora J.W."/>
            <person name="Aime M.C."/>
        </authorList>
    </citation>
    <scope>NUCLEOTIDE SEQUENCE [LARGE SCALE GENOMIC DNA]</scope>
    <source>
        <strain evidence="1 2">SA 807</strain>
    </source>
</reference>
<keyword evidence="2" id="KW-1185">Reference proteome</keyword>
<sequence>MPGIHSISFVAISTVLLGLAFMPTPTQAARLPVYIDYGLKSFGQEDNSNLAICRCVDGYQDLAEREEIWTKTLTYVGQATTEGGQVFRSFYNGNVTILQGVQLELAQDEFKKECQGKGVWIDGI</sequence>
<gene>
    <name evidence="1" type="ORF">IE53DRAFT_391318</name>
</gene>
<proteinExistence type="predicted"/>
<accession>A0ACD0NL51</accession>
<organism evidence="1 2">
    <name type="scientific">Violaceomyces palustris</name>
    <dbReference type="NCBI Taxonomy" id="1673888"/>
    <lineage>
        <taxon>Eukaryota</taxon>
        <taxon>Fungi</taxon>
        <taxon>Dikarya</taxon>
        <taxon>Basidiomycota</taxon>
        <taxon>Ustilaginomycotina</taxon>
        <taxon>Ustilaginomycetes</taxon>
        <taxon>Violaceomycetales</taxon>
        <taxon>Violaceomycetaceae</taxon>
        <taxon>Violaceomyces</taxon>
    </lineage>
</organism>
<evidence type="ECO:0000313" key="1">
    <source>
        <dbReference type="EMBL" id="PWN46497.1"/>
    </source>
</evidence>